<evidence type="ECO:0000256" key="4">
    <source>
        <dbReference type="SAM" id="SignalP"/>
    </source>
</evidence>
<feature type="domain" description="Multidrug resistance protein MdtA-like alpha-helical hairpin" evidence="5">
    <location>
        <begin position="111"/>
        <end position="204"/>
    </location>
</feature>
<evidence type="ECO:0000256" key="1">
    <source>
        <dbReference type="ARBA" id="ARBA00004196"/>
    </source>
</evidence>
<dbReference type="Gene3D" id="2.40.30.170">
    <property type="match status" value="1"/>
</dbReference>
<sequence length="331" mass="35527">MIRPNKWFVSVMVLLLLLTGCTAQKTGQEELTGVVEAKEVDVNTKVPGRIVKLYVQEGQQVKAGDLLAKIDDEDLKAKEAQALAGIAAANGDIAKAAAGSKLSADSTAAAVQKAEAALAKAKADAELARKTYERMVELHKAQAISDQQMDSAEKDYKAALAGVAAAEGDLANARASRLQVDVYQADMQRAEAALAKAEADLQQVRINLKETNIKAPCSGTITSLNVEEGEMVSTGLPLMTVTDYADNWVNVKVKQSVLDKIKEGQQATLIPVSVPDKKYTGKIVDISRKPEFATARATNDRGEKDIVTYNVKIKVNSAQLRPGMSVQVKFE</sequence>
<dbReference type="AlphaFoldDB" id="A0A1M4V9G0"/>
<dbReference type="PANTHER" id="PTHR32347">
    <property type="entry name" value="EFFLUX SYSTEM COMPONENT YKNX-RELATED"/>
    <property type="match status" value="1"/>
</dbReference>
<evidence type="ECO:0000259" key="7">
    <source>
        <dbReference type="Pfam" id="PF25990"/>
    </source>
</evidence>
<dbReference type="InterPro" id="IPR058636">
    <property type="entry name" value="Beta-barrel_YknX"/>
</dbReference>
<feature type="signal peptide" evidence="4">
    <location>
        <begin position="1"/>
        <end position="25"/>
    </location>
</feature>
<accession>A0A1M4V9G0</accession>
<evidence type="ECO:0000256" key="3">
    <source>
        <dbReference type="SAM" id="Coils"/>
    </source>
</evidence>
<proteinExistence type="predicted"/>
<dbReference type="OrthoDB" id="250565at2"/>
<dbReference type="InterPro" id="IPR058624">
    <property type="entry name" value="MdtA-like_HH"/>
</dbReference>
<dbReference type="Gene3D" id="1.10.287.470">
    <property type="entry name" value="Helix hairpin bin"/>
    <property type="match status" value="1"/>
</dbReference>
<organism evidence="8 9">
    <name type="scientific">Desulforamulus putei DSM 12395</name>
    <dbReference type="NCBI Taxonomy" id="1121429"/>
    <lineage>
        <taxon>Bacteria</taxon>
        <taxon>Bacillati</taxon>
        <taxon>Bacillota</taxon>
        <taxon>Clostridia</taxon>
        <taxon>Eubacteriales</taxon>
        <taxon>Peptococcaceae</taxon>
        <taxon>Desulforamulus</taxon>
    </lineage>
</organism>
<dbReference type="Gene3D" id="2.40.50.100">
    <property type="match status" value="2"/>
</dbReference>
<dbReference type="InterPro" id="IPR050465">
    <property type="entry name" value="UPF0194_transport"/>
</dbReference>
<keyword evidence="9" id="KW-1185">Reference proteome</keyword>
<feature type="chain" id="PRO_5009907865" evidence="4">
    <location>
        <begin position="26"/>
        <end position="331"/>
    </location>
</feature>
<dbReference type="Pfam" id="PF25917">
    <property type="entry name" value="BSH_RND"/>
    <property type="match status" value="1"/>
</dbReference>
<evidence type="ECO:0000259" key="5">
    <source>
        <dbReference type="Pfam" id="PF25876"/>
    </source>
</evidence>
<dbReference type="GO" id="GO:0030313">
    <property type="term" value="C:cell envelope"/>
    <property type="evidence" value="ECO:0007669"/>
    <property type="project" value="UniProtKB-SubCell"/>
</dbReference>
<evidence type="ECO:0000259" key="6">
    <source>
        <dbReference type="Pfam" id="PF25917"/>
    </source>
</evidence>
<dbReference type="PROSITE" id="PS51257">
    <property type="entry name" value="PROKAR_LIPOPROTEIN"/>
    <property type="match status" value="1"/>
</dbReference>
<dbReference type="Proteomes" id="UP000184148">
    <property type="component" value="Unassembled WGS sequence"/>
</dbReference>
<comment type="subcellular location">
    <subcellularLocation>
        <location evidence="1">Cell envelope</location>
    </subcellularLocation>
</comment>
<dbReference type="STRING" id="1121429.SAMN02745133_00847"/>
<name>A0A1M4V9G0_9FIRM</name>
<dbReference type="SUPFAM" id="SSF111369">
    <property type="entry name" value="HlyD-like secretion proteins"/>
    <property type="match status" value="3"/>
</dbReference>
<dbReference type="Pfam" id="PF25876">
    <property type="entry name" value="HH_MFP_RND"/>
    <property type="match status" value="1"/>
</dbReference>
<feature type="coiled-coil region" evidence="3">
    <location>
        <begin position="104"/>
        <end position="131"/>
    </location>
</feature>
<gene>
    <name evidence="8" type="ORF">SAMN02745133_00847</name>
</gene>
<dbReference type="RefSeq" id="WP_073236243.1">
    <property type="nucleotide sequence ID" value="NZ_FQUY01000004.1"/>
</dbReference>
<protein>
    <submittedName>
        <fullName evidence="8">HlyD family secretion protein</fullName>
    </submittedName>
</protein>
<keyword evidence="2 3" id="KW-0175">Coiled coil</keyword>
<dbReference type="Pfam" id="PF25990">
    <property type="entry name" value="Beta-barrel_YknX"/>
    <property type="match status" value="1"/>
</dbReference>
<dbReference type="EMBL" id="FQUY01000004">
    <property type="protein sequence ID" value="SHE65575.1"/>
    <property type="molecule type" value="Genomic_DNA"/>
</dbReference>
<reference evidence="9" key="1">
    <citation type="submission" date="2016-11" db="EMBL/GenBank/DDBJ databases">
        <authorList>
            <person name="Varghese N."/>
            <person name="Submissions S."/>
        </authorList>
    </citation>
    <scope>NUCLEOTIDE SEQUENCE [LARGE SCALE GENOMIC DNA]</scope>
    <source>
        <strain evidence="9">DSM 12395</strain>
    </source>
</reference>
<evidence type="ECO:0000313" key="8">
    <source>
        <dbReference type="EMBL" id="SHE65575.1"/>
    </source>
</evidence>
<feature type="coiled-coil region" evidence="3">
    <location>
        <begin position="180"/>
        <end position="214"/>
    </location>
</feature>
<keyword evidence="4" id="KW-0732">Signal</keyword>
<feature type="domain" description="YknX-like beta-barrel" evidence="7">
    <location>
        <begin position="259"/>
        <end position="328"/>
    </location>
</feature>
<feature type="domain" description="Multidrug resistance protein MdtA-like barrel-sandwich hybrid" evidence="6">
    <location>
        <begin position="39"/>
        <end position="242"/>
    </location>
</feature>
<evidence type="ECO:0000313" key="9">
    <source>
        <dbReference type="Proteomes" id="UP000184148"/>
    </source>
</evidence>
<dbReference type="InterPro" id="IPR058625">
    <property type="entry name" value="MdtA-like_BSH"/>
</dbReference>
<evidence type="ECO:0000256" key="2">
    <source>
        <dbReference type="ARBA" id="ARBA00023054"/>
    </source>
</evidence>
<dbReference type="PRINTS" id="PR01490">
    <property type="entry name" value="RTXTOXIND"/>
</dbReference>
<dbReference type="PANTHER" id="PTHR32347:SF23">
    <property type="entry name" value="BLL5650 PROTEIN"/>
    <property type="match status" value="1"/>
</dbReference>